<evidence type="ECO:0000313" key="9">
    <source>
        <dbReference type="Proteomes" id="UP000050956"/>
    </source>
</evidence>
<dbReference type="PANTHER" id="PTHR43133">
    <property type="entry name" value="RNA POLYMERASE ECF-TYPE SIGMA FACTO"/>
    <property type="match status" value="1"/>
</dbReference>
<dbReference type="InterPro" id="IPR013324">
    <property type="entry name" value="RNA_pol_sigma_r3/r4-like"/>
</dbReference>
<evidence type="ECO:0000256" key="3">
    <source>
        <dbReference type="ARBA" id="ARBA00023082"/>
    </source>
</evidence>
<dbReference type="SUPFAM" id="SSF88659">
    <property type="entry name" value="Sigma3 and sigma4 domains of RNA polymerase sigma factors"/>
    <property type="match status" value="1"/>
</dbReference>
<dbReference type="PATRIC" id="fig|336566.3.peg.179"/>
<dbReference type="InterPro" id="IPR039425">
    <property type="entry name" value="RNA_pol_sigma-70-like"/>
</dbReference>
<protein>
    <recommendedName>
        <fullName evidence="10">RNA polymerase sigma70</fullName>
    </recommendedName>
</protein>
<reference evidence="8 9" key="1">
    <citation type="submission" date="2015-05" db="EMBL/GenBank/DDBJ databases">
        <title>Genome sequencing and analysis of members of genus Stenotrophomonas.</title>
        <authorList>
            <person name="Patil P.P."/>
            <person name="Midha S."/>
            <person name="Patil P.B."/>
        </authorList>
    </citation>
    <scope>NUCLEOTIDE SEQUENCE [LARGE SCALE GENOMIC DNA]</scope>
    <source>
        <strain evidence="8 9">DSM 24757</strain>
    </source>
</reference>
<dbReference type="PANTHER" id="PTHR43133:SF8">
    <property type="entry name" value="RNA POLYMERASE SIGMA FACTOR HI_1459-RELATED"/>
    <property type="match status" value="1"/>
</dbReference>
<keyword evidence="2" id="KW-0805">Transcription regulation</keyword>
<dbReference type="Pfam" id="PF08281">
    <property type="entry name" value="Sigma70_r4_2"/>
    <property type="match status" value="1"/>
</dbReference>
<proteinExistence type="inferred from homology"/>
<comment type="caution">
    <text evidence="8">The sequence shown here is derived from an EMBL/GenBank/DDBJ whole genome shotgun (WGS) entry which is preliminary data.</text>
</comment>
<dbReference type="InterPro" id="IPR007627">
    <property type="entry name" value="RNA_pol_sigma70_r2"/>
</dbReference>
<dbReference type="NCBIfam" id="TIGR02937">
    <property type="entry name" value="sigma70-ECF"/>
    <property type="match status" value="1"/>
</dbReference>
<keyword evidence="9" id="KW-1185">Reference proteome</keyword>
<organism evidence="8 9">
    <name type="scientific">Stenotrophomonas ginsengisoli</name>
    <dbReference type="NCBI Taxonomy" id="336566"/>
    <lineage>
        <taxon>Bacteria</taxon>
        <taxon>Pseudomonadati</taxon>
        <taxon>Pseudomonadota</taxon>
        <taxon>Gammaproteobacteria</taxon>
        <taxon>Lysobacterales</taxon>
        <taxon>Lysobacteraceae</taxon>
        <taxon>Stenotrophomonas</taxon>
    </lineage>
</organism>
<keyword evidence="3" id="KW-0731">Sigma factor</keyword>
<evidence type="ECO:0000256" key="2">
    <source>
        <dbReference type="ARBA" id="ARBA00023015"/>
    </source>
</evidence>
<accession>A0A0R0D7K8</accession>
<dbReference type="InterPro" id="IPR036388">
    <property type="entry name" value="WH-like_DNA-bd_sf"/>
</dbReference>
<evidence type="ECO:0000313" key="8">
    <source>
        <dbReference type="EMBL" id="KRG78268.1"/>
    </source>
</evidence>
<evidence type="ECO:0000256" key="4">
    <source>
        <dbReference type="ARBA" id="ARBA00023125"/>
    </source>
</evidence>
<dbReference type="GO" id="GO:0006352">
    <property type="term" value="P:DNA-templated transcription initiation"/>
    <property type="evidence" value="ECO:0007669"/>
    <property type="project" value="InterPro"/>
</dbReference>
<dbReference type="InterPro" id="IPR013249">
    <property type="entry name" value="RNA_pol_sigma70_r4_t2"/>
</dbReference>
<dbReference type="InterPro" id="IPR013325">
    <property type="entry name" value="RNA_pol_sigma_r2"/>
</dbReference>
<evidence type="ECO:0000256" key="5">
    <source>
        <dbReference type="ARBA" id="ARBA00023163"/>
    </source>
</evidence>
<comment type="similarity">
    <text evidence="1">Belongs to the sigma-70 factor family. ECF subfamily.</text>
</comment>
<evidence type="ECO:0000256" key="1">
    <source>
        <dbReference type="ARBA" id="ARBA00010641"/>
    </source>
</evidence>
<evidence type="ECO:0008006" key="10">
    <source>
        <dbReference type="Google" id="ProtNLM"/>
    </source>
</evidence>
<sequence>MLPAAVSELLAGYLPLLRRLAAGYARQTGDQEDLVQEMVIALWKALPRWRGQTALSQKAFVARVGQYTALQWLRAREPSHADESVLETLPCMQARPDAQAEAGQRQAALLSAVRELPDGQRECVLLVLEGFDHGQIADILGVAINTVDQRLSRARARLRNQLEGS</sequence>
<dbReference type="AlphaFoldDB" id="A0A0R0D7K8"/>
<dbReference type="Pfam" id="PF04542">
    <property type="entry name" value="Sigma70_r2"/>
    <property type="match status" value="1"/>
</dbReference>
<dbReference type="InterPro" id="IPR014284">
    <property type="entry name" value="RNA_pol_sigma-70_dom"/>
</dbReference>
<gene>
    <name evidence="8" type="ORF">ABB30_04205</name>
</gene>
<dbReference type="SUPFAM" id="SSF88946">
    <property type="entry name" value="Sigma2 domain of RNA polymerase sigma factors"/>
    <property type="match status" value="1"/>
</dbReference>
<evidence type="ECO:0000259" key="6">
    <source>
        <dbReference type="Pfam" id="PF04542"/>
    </source>
</evidence>
<dbReference type="GO" id="GO:0016987">
    <property type="term" value="F:sigma factor activity"/>
    <property type="evidence" value="ECO:0007669"/>
    <property type="project" value="UniProtKB-KW"/>
</dbReference>
<dbReference type="Gene3D" id="1.10.1740.10">
    <property type="match status" value="1"/>
</dbReference>
<dbReference type="EMBL" id="LDJM01000011">
    <property type="protein sequence ID" value="KRG78268.1"/>
    <property type="molecule type" value="Genomic_DNA"/>
</dbReference>
<feature type="domain" description="RNA polymerase sigma-70 region 2" evidence="6">
    <location>
        <begin position="12"/>
        <end position="76"/>
    </location>
</feature>
<keyword evidence="5" id="KW-0804">Transcription</keyword>
<dbReference type="STRING" id="336566.ABB30_04205"/>
<evidence type="ECO:0000259" key="7">
    <source>
        <dbReference type="Pfam" id="PF08281"/>
    </source>
</evidence>
<name>A0A0R0D7K8_9GAMM</name>
<dbReference type="Proteomes" id="UP000050956">
    <property type="component" value="Unassembled WGS sequence"/>
</dbReference>
<keyword evidence="4" id="KW-0238">DNA-binding</keyword>
<dbReference type="Gene3D" id="1.10.10.10">
    <property type="entry name" value="Winged helix-like DNA-binding domain superfamily/Winged helix DNA-binding domain"/>
    <property type="match status" value="1"/>
</dbReference>
<dbReference type="GO" id="GO:0003677">
    <property type="term" value="F:DNA binding"/>
    <property type="evidence" value="ECO:0007669"/>
    <property type="project" value="UniProtKB-KW"/>
</dbReference>
<feature type="domain" description="RNA polymerase sigma factor 70 region 4 type 2" evidence="7">
    <location>
        <begin position="108"/>
        <end position="158"/>
    </location>
</feature>